<accession>A0A5C6NMP2</accession>
<evidence type="ECO:0000313" key="11">
    <source>
        <dbReference type="EMBL" id="TWW68326.1"/>
    </source>
</evidence>
<dbReference type="InterPro" id="IPR024940">
    <property type="entry name" value="TCF/LEF"/>
</dbReference>
<keyword evidence="5 9" id="KW-0238">DNA-binding</keyword>
<evidence type="ECO:0000256" key="4">
    <source>
        <dbReference type="ARBA" id="ARBA00023015"/>
    </source>
</evidence>
<dbReference type="GO" id="GO:0000981">
    <property type="term" value="F:DNA-binding transcription factor activity, RNA polymerase II-specific"/>
    <property type="evidence" value="ECO:0007669"/>
    <property type="project" value="TreeGrafter"/>
</dbReference>
<dbReference type="GO" id="GO:1990907">
    <property type="term" value="C:beta-catenin-TCF complex"/>
    <property type="evidence" value="ECO:0007669"/>
    <property type="project" value="TreeGrafter"/>
</dbReference>
<sequence length="150" mass="17189">MCRQLLLSLHGWNQGQSLYQPGSPSYIPPFGGPAASAHTYKDASAMMLPGVLEQRLIKSKKWTKGSQKKQVYIKEPLNAFMLFMKERRSTMSPAIRLQSSSAANALLRSMWKSLTRAEQEKYSQEAEKQRFLRQLQHPGWSNKENYVSPR</sequence>
<organism evidence="11 12">
    <name type="scientific">Takifugu flavidus</name>
    <name type="common">sansaifugu</name>
    <dbReference type="NCBI Taxonomy" id="433684"/>
    <lineage>
        <taxon>Eukaryota</taxon>
        <taxon>Metazoa</taxon>
        <taxon>Chordata</taxon>
        <taxon>Craniata</taxon>
        <taxon>Vertebrata</taxon>
        <taxon>Euteleostomi</taxon>
        <taxon>Actinopterygii</taxon>
        <taxon>Neopterygii</taxon>
        <taxon>Teleostei</taxon>
        <taxon>Neoteleostei</taxon>
        <taxon>Acanthomorphata</taxon>
        <taxon>Eupercaria</taxon>
        <taxon>Tetraodontiformes</taxon>
        <taxon>Tetradontoidea</taxon>
        <taxon>Tetraodontidae</taxon>
        <taxon>Takifugu</taxon>
    </lineage>
</organism>
<dbReference type="Pfam" id="PF00505">
    <property type="entry name" value="HMG_box"/>
    <property type="match status" value="1"/>
</dbReference>
<comment type="subcellular location">
    <subcellularLocation>
        <location evidence="1">Nucleus</location>
    </subcellularLocation>
</comment>
<dbReference type="AlphaFoldDB" id="A0A5C6NMP2"/>
<evidence type="ECO:0000256" key="8">
    <source>
        <dbReference type="ARBA" id="ARBA00023242"/>
    </source>
</evidence>
<dbReference type="PROSITE" id="PS50118">
    <property type="entry name" value="HMG_BOX_2"/>
    <property type="match status" value="1"/>
</dbReference>
<keyword evidence="6" id="KW-0010">Activator</keyword>
<feature type="DNA-binding region" description="HMG box" evidence="9">
    <location>
        <begin position="73"/>
        <end position="141"/>
    </location>
</feature>
<dbReference type="InterPro" id="IPR036910">
    <property type="entry name" value="HMG_box_dom_sf"/>
</dbReference>
<name>A0A5C6NMP2_9TELE</name>
<dbReference type="Proteomes" id="UP000324091">
    <property type="component" value="Chromosome 19"/>
</dbReference>
<evidence type="ECO:0000259" key="10">
    <source>
        <dbReference type="PROSITE" id="PS50118"/>
    </source>
</evidence>
<reference evidence="11 12" key="1">
    <citation type="submission" date="2019-04" db="EMBL/GenBank/DDBJ databases">
        <title>Chromosome genome assembly for Takifugu flavidus.</title>
        <authorList>
            <person name="Xiao S."/>
        </authorList>
    </citation>
    <scope>NUCLEOTIDE SEQUENCE [LARGE SCALE GENOMIC DNA]</scope>
    <source>
        <strain evidence="11">HTHZ2018</strain>
        <tissue evidence="11">Muscle</tissue>
    </source>
</reference>
<evidence type="ECO:0000256" key="3">
    <source>
        <dbReference type="ARBA" id="ARBA00022687"/>
    </source>
</evidence>
<comment type="similarity">
    <text evidence="2">Belongs to the TCF/LEF family.</text>
</comment>
<keyword evidence="7" id="KW-0804">Transcription</keyword>
<keyword evidence="12" id="KW-1185">Reference proteome</keyword>
<protein>
    <recommendedName>
        <fullName evidence="10">HMG box domain-containing protein</fullName>
    </recommendedName>
</protein>
<evidence type="ECO:0000256" key="6">
    <source>
        <dbReference type="ARBA" id="ARBA00023159"/>
    </source>
</evidence>
<proteinExistence type="inferred from homology"/>
<keyword evidence="8 9" id="KW-0539">Nucleus</keyword>
<evidence type="ECO:0000313" key="12">
    <source>
        <dbReference type="Proteomes" id="UP000324091"/>
    </source>
</evidence>
<evidence type="ECO:0000256" key="1">
    <source>
        <dbReference type="ARBA" id="ARBA00004123"/>
    </source>
</evidence>
<dbReference type="GO" id="GO:0000978">
    <property type="term" value="F:RNA polymerase II cis-regulatory region sequence-specific DNA binding"/>
    <property type="evidence" value="ECO:0007669"/>
    <property type="project" value="TreeGrafter"/>
</dbReference>
<keyword evidence="4" id="KW-0805">Transcription regulation</keyword>
<dbReference type="GO" id="GO:0000785">
    <property type="term" value="C:chromatin"/>
    <property type="evidence" value="ECO:0007669"/>
    <property type="project" value="TreeGrafter"/>
</dbReference>
<dbReference type="GO" id="GO:0060070">
    <property type="term" value="P:canonical Wnt signaling pathway"/>
    <property type="evidence" value="ECO:0007669"/>
    <property type="project" value="TreeGrafter"/>
</dbReference>
<dbReference type="EMBL" id="RHFK02000011">
    <property type="protein sequence ID" value="TWW68326.1"/>
    <property type="molecule type" value="Genomic_DNA"/>
</dbReference>
<dbReference type="InterPro" id="IPR009071">
    <property type="entry name" value="HMG_box_dom"/>
</dbReference>
<dbReference type="PANTHER" id="PTHR10373">
    <property type="entry name" value="TRANSCRIPTION FACTOR 7 FAMILY MEMBER"/>
    <property type="match status" value="1"/>
</dbReference>
<evidence type="ECO:0000256" key="7">
    <source>
        <dbReference type="ARBA" id="ARBA00023163"/>
    </source>
</evidence>
<dbReference type="SMART" id="SM00398">
    <property type="entry name" value="HMG"/>
    <property type="match status" value="1"/>
</dbReference>
<evidence type="ECO:0000256" key="9">
    <source>
        <dbReference type="PROSITE-ProRule" id="PRU00267"/>
    </source>
</evidence>
<comment type="caution">
    <text evidence="11">The sequence shown here is derived from an EMBL/GenBank/DDBJ whole genome shotgun (WGS) entry which is preliminary data.</text>
</comment>
<dbReference type="Gene3D" id="1.10.30.10">
    <property type="entry name" value="High mobility group box domain"/>
    <property type="match status" value="1"/>
</dbReference>
<gene>
    <name evidence="11" type="ORF">D4764_19G0001240</name>
</gene>
<dbReference type="PANTHER" id="PTHR10373:SF38">
    <property type="entry name" value="PROTEIN PANGOLIN, ISOFORM J"/>
    <property type="match status" value="1"/>
</dbReference>
<dbReference type="SUPFAM" id="SSF47095">
    <property type="entry name" value="HMG-box"/>
    <property type="match status" value="1"/>
</dbReference>
<keyword evidence="3" id="KW-0879">Wnt signaling pathway</keyword>
<feature type="domain" description="HMG box" evidence="10">
    <location>
        <begin position="73"/>
        <end position="141"/>
    </location>
</feature>
<evidence type="ECO:0000256" key="2">
    <source>
        <dbReference type="ARBA" id="ARBA00006569"/>
    </source>
</evidence>
<evidence type="ECO:0000256" key="5">
    <source>
        <dbReference type="ARBA" id="ARBA00023125"/>
    </source>
</evidence>